<dbReference type="InterPro" id="IPR016181">
    <property type="entry name" value="Acyl_CoA_acyltransferase"/>
</dbReference>
<keyword evidence="2" id="KW-0808">Transferase</keyword>
<accession>A0A1M6SL39</accession>
<dbReference type="AlphaFoldDB" id="A0A1M6SL39"/>
<protein>
    <submittedName>
        <fullName evidence="2">Acetyltransferase (GNAT) domain-containing protein</fullName>
    </submittedName>
</protein>
<dbReference type="STRING" id="1121302.SAMN02745163_03841"/>
<evidence type="ECO:0000259" key="1">
    <source>
        <dbReference type="PROSITE" id="PS51186"/>
    </source>
</evidence>
<name>A0A1M6SL39_9CLOT</name>
<dbReference type="Proteomes" id="UP000184310">
    <property type="component" value="Unassembled WGS sequence"/>
</dbReference>
<gene>
    <name evidence="2" type="ORF">SAMN02745163_03841</name>
</gene>
<dbReference type="Pfam" id="PF00583">
    <property type="entry name" value="Acetyltransf_1"/>
    <property type="match status" value="1"/>
</dbReference>
<dbReference type="EMBL" id="FQZB01000017">
    <property type="protein sequence ID" value="SHK45461.1"/>
    <property type="molecule type" value="Genomic_DNA"/>
</dbReference>
<proteinExistence type="predicted"/>
<evidence type="ECO:0000313" key="3">
    <source>
        <dbReference type="Proteomes" id="UP000184310"/>
    </source>
</evidence>
<sequence length="151" mass="17843">MLKIVSLEERRDLVNEVTDWLWKEWGAKNNYIFFKNLVEYSLNVEDIPQMFVCLLDDKPIGTVGLWRNDLKSRQDLYPWLGGLFVCEQYRNKGIGTRLQKFAIEQSTKLGYKSLYLFTELSGYYEKNGWDYVGNGMNYAGEIVRIYKLLLK</sequence>
<dbReference type="PROSITE" id="PS51186">
    <property type="entry name" value="GNAT"/>
    <property type="match status" value="1"/>
</dbReference>
<dbReference type="OrthoDB" id="9789053at2"/>
<feature type="domain" description="N-acetyltransferase" evidence="1">
    <location>
        <begin position="2"/>
        <end position="151"/>
    </location>
</feature>
<dbReference type="SUPFAM" id="SSF55729">
    <property type="entry name" value="Acyl-CoA N-acyltransferases (Nat)"/>
    <property type="match status" value="1"/>
</dbReference>
<dbReference type="Gene3D" id="3.40.630.30">
    <property type="match status" value="1"/>
</dbReference>
<evidence type="ECO:0000313" key="2">
    <source>
        <dbReference type="EMBL" id="SHK45461.1"/>
    </source>
</evidence>
<dbReference type="RefSeq" id="WP_072991893.1">
    <property type="nucleotide sequence ID" value="NZ_FQZB01000017.1"/>
</dbReference>
<keyword evidence="3" id="KW-1185">Reference proteome</keyword>
<reference evidence="2 3" key="1">
    <citation type="submission" date="2016-11" db="EMBL/GenBank/DDBJ databases">
        <authorList>
            <person name="Jaros S."/>
            <person name="Januszkiewicz K."/>
            <person name="Wedrychowicz H."/>
        </authorList>
    </citation>
    <scope>NUCLEOTIDE SEQUENCE [LARGE SCALE GENOMIC DNA]</scope>
    <source>
        <strain evidence="2 3">DSM 21758</strain>
    </source>
</reference>
<organism evidence="2 3">
    <name type="scientific">Clostridium cavendishii DSM 21758</name>
    <dbReference type="NCBI Taxonomy" id="1121302"/>
    <lineage>
        <taxon>Bacteria</taxon>
        <taxon>Bacillati</taxon>
        <taxon>Bacillota</taxon>
        <taxon>Clostridia</taxon>
        <taxon>Eubacteriales</taxon>
        <taxon>Clostridiaceae</taxon>
        <taxon>Clostridium</taxon>
    </lineage>
</organism>
<dbReference type="CDD" id="cd04301">
    <property type="entry name" value="NAT_SF"/>
    <property type="match status" value="1"/>
</dbReference>
<dbReference type="InterPro" id="IPR000182">
    <property type="entry name" value="GNAT_dom"/>
</dbReference>
<dbReference type="GO" id="GO:0016747">
    <property type="term" value="F:acyltransferase activity, transferring groups other than amino-acyl groups"/>
    <property type="evidence" value="ECO:0007669"/>
    <property type="project" value="InterPro"/>
</dbReference>